<sequence>MIDSTSSSSSLPLNTMVPMLTIKLTSSNYLFIEAPSATFLTADGTTKSNPTYTSWLHTDQTLLSLLYSSLTEESMSEVLGLRHSHEAWRALEVSFSHRSKTRLCDQLAVIGRPIDDTYKVHWYLRALGPDYKIFSTTMMSQLLLPSFAEIVLKALSHEIFERSVSHSSSNFAYYVQQTSKSVGSKKRKNQPPTSSSSSVNSKSSSTVHYQLCDKYGHLAKCCWSFLKLKKKQSANIAETFSTCSIQDLNDSEWFPDFGATSHMTSDTEVVDQPTLYSGNERVMDQVTRTVLGVRRCENGLYVLDRCHHALILGKNHRLPFSLNDERCAMPFDRLHYDLWGPSPVLSLLDIDTMRCLCFPYLKDYSPHKLSPKSDSCIFLVLLLLVLRIGFRVHHVCLAMILHLSSDPLPDLQGPISMEPLSDSAASDSIFPSPVSSAPRVITSSHPMITRGKIGIFKPRLYHAMNVLSSSQTFQALLALKEPRGFKSTTKHPEWLSAMDNEIQALKTNDTWVLVPHPPKHNVVGCRWIFKTKLRSDGSIKRHKARLVTQGFSQIHGLDFGDTFSPVVHPATIRIILSLAVTFGWRLHKLDVKNAFLRGFLNEEADSSLFVYHSSVGTVYLLFYVDDMVITGSNSSMVQTLITRLSKEFSMKDLGDLHYFLDVEVQANEKGLFLNQTKYALELLQRASMIDAKPIYTPCVVGQHLSTKGKLFSDPTMFHSLAGALQYLTITRSDLSFSVNSICQFMHAPPRTTLVLSSAFCAMSKVLLIMDFNSINNPFMIFLLTLMQIGQVVFIHVVPLLATLFFFVPIWFLGPLRNKALSLDQVSKQNIALSLLPLLILPGFFNYFGTSMLHSQQHLKFFVTIKVQFLWQSIRLLALAQNIL</sequence>
<evidence type="ECO:0000313" key="5">
    <source>
        <dbReference type="Proteomes" id="UP000288805"/>
    </source>
</evidence>
<dbReference type="InterPro" id="IPR043502">
    <property type="entry name" value="DNA/RNA_pol_sf"/>
</dbReference>
<dbReference type="Pfam" id="PF07727">
    <property type="entry name" value="RVT_2"/>
    <property type="match status" value="1"/>
</dbReference>
<dbReference type="EMBL" id="QGNW01001357">
    <property type="protein sequence ID" value="RVW44398.1"/>
    <property type="molecule type" value="Genomic_DNA"/>
</dbReference>
<name>A0A438E9N9_VITVI</name>
<keyword evidence="2" id="KW-1133">Transmembrane helix</keyword>
<dbReference type="SUPFAM" id="SSF56672">
    <property type="entry name" value="DNA/RNA polymerases"/>
    <property type="match status" value="1"/>
</dbReference>
<accession>A0A438E9N9</accession>
<protein>
    <submittedName>
        <fullName evidence="4">Retrovirus-related Pol polyprotein from transposon RE1</fullName>
    </submittedName>
</protein>
<dbReference type="Proteomes" id="UP000288805">
    <property type="component" value="Unassembled WGS sequence"/>
</dbReference>
<keyword evidence="2" id="KW-0472">Membrane</keyword>
<comment type="caution">
    <text evidence="4">The sequence shown here is derived from an EMBL/GenBank/DDBJ whole genome shotgun (WGS) entry which is preliminary data.</text>
</comment>
<feature type="transmembrane region" description="Helical" evidence="2">
    <location>
        <begin position="830"/>
        <end position="848"/>
    </location>
</feature>
<dbReference type="InterPro" id="IPR013103">
    <property type="entry name" value="RVT_2"/>
</dbReference>
<proteinExistence type="predicted"/>
<reference evidence="4 5" key="1">
    <citation type="journal article" date="2018" name="PLoS Genet.">
        <title>Population sequencing reveals clonal diversity and ancestral inbreeding in the grapevine cultivar Chardonnay.</title>
        <authorList>
            <person name="Roach M.J."/>
            <person name="Johnson D.L."/>
            <person name="Bohlmann J."/>
            <person name="van Vuuren H.J."/>
            <person name="Jones S.J."/>
            <person name="Pretorius I.S."/>
            <person name="Schmidt S.A."/>
            <person name="Borneman A.R."/>
        </authorList>
    </citation>
    <scope>NUCLEOTIDE SEQUENCE [LARGE SCALE GENOMIC DNA]</scope>
    <source>
        <strain evidence="5">cv. Chardonnay</strain>
        <tissue evidence="4">Leaf</tissue>
    </source>
</reference>
<feature type="region of interest" description="Disordered" evidence="1">
    <location>
        <begin position="182"/>
        <end position="202"/>
    </location>
</feature>
<organism evidence="4 5">
    <name type="scientific">Vitis vinifera</name>
    <name type="common">Grape</name>
    <dbReference type="NCBI Taxonomy" id="29760"/>
    <lineage>
        <taxon>Eukaryota</taxon>
        <taxon>Viridiplantae</taxon>
        <taxon>Streptophyta</taxon>
        <taxon>Embryophyta</taxon>
        <taxon>Tracheophyta</taxon>
        <taxon>Spermatophyta</taxon>
        <taxon>Magnoliopsida</taxon>
        <taxon>eudicotyledons</taxon>
        <taxon>Gunneridae</taxon>
        <taxon>Pentapetalae</taxon>
        <taxon>rosids</taxon>
        <taxon>Vitales</taxon>
        <taxon>Vitaceae</taxon>
        <taxon>Viteae</taxon>
        <taxon>Vitis</taxon>
    </lineage>
</organism>
<gene>
    <name evidence="4" type="primary">RE1_1288</name>
    <name evidence="4" type="ORF">CK203_071071</name>
</gene>
<evidence type="ECO:0000256" key="1">
    <source>
        <dbReference type="SAM" id="MobiDB-lite"/>
    </source>
</evidence>
<dbReference type="PANTHER" id="PTHR47481:SF35">
    <property type="entry name" value="ZINC FINGER, CCHC-TYPE-RELATED"/>
    <property type="match status" value="1"/>
</dbReference>
<feature type="transmembrane region" description="Helical" evidence="2">
    <location>
        <begin position="781"/>
        <end position="810"/>
    </location>
</feature>
<evidence type="ECO:0000256" key="2">
    <source>
        <dbReference type="SAM" id="Phobius"/>
    </source>
</evidence>
<feature type="domain" description="Reverse transcriptase Ty1/copia-type" evidence="3">
    <location>
        <begin position="508"/>
        <end position="603"/>
    </location>
</feature>
<dbReference type="PANTHER" id="PTHR47481">
    <property type="match status" value="1"/>
</dbReference>
<dbReference type="AlphaFoldDB" id="A0A438E9N9"/>
<keyword evidence="2" id="KW-0812">Transmembrane</keyword>
<evidence type="ECO:0000259" key="3">
    <source>
        <dbReference type="Pfam" id="PF07727"/>
    </source>
</evidence>
<evidence type="ECO:0000313" key="4">
    <source>
        <dbReference type="EMBL" id="RVW44398.1"/>
    </source>
</evidence>